<accession>A0A0E9RJH5</accession>
<sequence length="49" mass="5663">MWIKSRGPLCRAVCSSAVLWSQRKHYPLVDLLLSLFIHVGRDCIMAFLM</sequence>
<reference evidence="1" key="2">
    <citation type="journal article" date="2015" name="Fish Shellfish Immunol.">
        <title>Early steps in the European eel (Anguilla anguilla)-Vibrio vulnificus interaction in the gills: Role of the RtxA13 toxin.</title>
        <authorList>
            <person name="Callol A."/>
            <person name="Pajuelo D."/>
            <person name="Ebbesson L."/>
            <person name="Teles M."/>
            <person name="MacKenzie S."/>
            <person name="Amaro C."/>
        </authorList>
    </citation>
    <scope>NUCLEOTIDE SEQUENCE</scope>
</reference>
<protein>
    <submittedName>
        <fullName evidence="1">Uncharacterized protein</fullName>
    </submittedName>
</protein>
<proteinExistence type="predicted"/>
<name>A0A0E9RJH5_ANGAN</name>
<evidence type="ECO:0000313" key="1">
    <source>
        <dbReference type="EMBL" id="JAH28493.1"/>
    </source>
</evidence>
<dbReference type="AlphaFoldDB" id="A0A0E9RJH5"/>
<organism evidence="1">
    <name type="scientific">Anguilla anguilla</name>
    <name type="common">European freshwater eel</name>
    <name type="synonym">Muraena anguilla</name>
    <dbReference type="NCBI Taxonomy" id="7936"/>
    <lineage>
        <taxon>Eukaryota</taxon>
        <taxon>Metazoa</taxon>
        <taxon>Chordata</taxon>
        <taxon>Craniata</taxon>
        <taxon>Vertebrata</taxon>
        <taxon>Euteleostomi</taxon>
        <taxon>Actinopterygii</taxon>
        <taxon>Neopterygii</taxon>
        <taxon>Teleostei</taxon>
        <taxon>Anguilliformes</taxon>
        <taxon>Anguillidae</taxon>
        <taxon>Anguilla</taxon>
    </lineage>
</organism>
<reference evidence="1" key="1">
    <citation type="submission" date="2014-11" db="EMBL/GenBank/DDBJ databases">
        <authorList>
            <person name="Amaro Gonzalez C."/>
        </authorList>
    </citation>
    <scope>NUCLEOTIDE SEQUENCE</scope>
</reference>
<dbReference type="EMBL" id="GBXM01080084">
    <property type="protein sequence ID" value="JAH28493.1"/>
    <property type="molecule type" value="Transcribed_RNA"/>
</dbReference>